<dbReference type="Gene3D" id="1.10.630.10">
    <property type="entry name" value="Cytochrome P450"/>
    <property type="match status" value="1"/>
</dbReference>
<keyword evidence="4 7" id="KW-0479">Metal-binding</keyword>
<accession>A0A2L2TI15</accession>
<evidence type="ECO:0000313" key="10">
    <source>
        <dbReference type="EMBL" id="CEI67663.1"/>
    </source>
</evidence>
<dbReference type="PROSITE" id="PS00086">
    <property type="entry name" value="CYTOCHROME_P450"/>
    <property type="match status" value="1"/>
</dbReference>
<comment type="similarity">
    <text evidence="2 8">Belongs to the cytochrome P450 family.</text>
</comment>
<evidence type="ECO:0000256" key="9">
    <source>
        <dbReference type="SAM" id="Phobius"/>
    </source>
</evidence>
<sequence>MTFLGNPTESIRNPHANSFQLLASVVVLGLLLLATVGAYRLWFHPLARFPGPKAAAVSTCWLSQASIGKYVEEHLEELHDKYDSSTIRIAPNELHIRDPELYATIYSQSTTYYKPDSFYQSFNIPHSLTTEVDPFIHRNQRRTLNPYFSKRSVEQLSSIVLSKIQRLERKLRRMSGPFDAHDAVRCLTVELISEFVFGRDVNMIEASEYTFDAEFLEIFDIASASQPVLLFYPMISRLKFLLPSSLLLILDKKLGKLLELGKWAEGCVDHYNIKTKGKEDTGHSVIFDSLKEVSDAKKASMAAELLVAGSDTSALTITYALYHITSSPKILERLLNELKLVMPDLESPAVLQKLEQLPFLSGCVKESLRMACPVPGRLPRIVPENKPLIVEGKQIPSGTIIGMSAYGMHFAKSIWGPDAHEFNPDRWCSETGDKLDHWLVPFSKGARSCIGQK</sequence>
<dbReference type="PRINTS" id="PR00385">
    <property type="entry name" value="P450"/>
</dbReference>
<dbReference type="InterPro" id="IPR002403">
    <property type="entry name" value="Cyt_P450_E_grp-IV"/>
</dbReference>
<evidence type="ECO:0000256" key="7">
    <source>
        <dbReference type="PIRSR" id="PIRSR602403-1"/>
    </source>
</evidence>
<name>A0A2L2TI15_9HYPO</name>
<keyword evidence="8" id="KW-0560">Oxidoreductase</keyword>
<keyword evidence="9" id="KW-1133">Transmembrane helix</keyword>
<dbReference type="Proteomes" id="UP000245910">
    <property type="component" value="Chromosome I"/>
</dbReference>
<dbReference type="InterPro" id="IPR017972">
    <property type="entry name" value="Cyt_P450_CS"/>
</dbReference>
<dbReference type="InterPro" id="IPR036396">
    <property type="entry name" value="Cyt_P450_sf"/>
</dbReference>
<evidence type="ECO:0008006" key="12">
    <source>
        <dbReference type="Google" id="ProtNLM"/>
    </source>
</evidence>
<proteinExistence type="inferred from homology"/>
<dbReference type="EMBL" id="LN649229">
    <property type="protein sequence ID" value="CEI67663.1"/>
    <property type="molecule type" value="Genomic_DNA"/>
</dbReference>
<dbReference type="GO" id="GO:0004497">
    <property type="term" value="F:monooxygenase activity"/>
    <property type="evidence" value="ECO:0007669"/>
    <property type="project" value="UniProtKB-KW"/>
</dbReference>
<evidence type="ECO:0000313" key="11">
    <source>
        <dbReference type="Proteomes" id="UP000245910"/>
    </source>
</evidence>
<keyword evidence="11" id="KW-1185">Reference proteome</keyword>
<keyword evidence="9" id="KW-0472">Membrane</keyword>
<keyword evidence="9" id="KW-0812">Transmembrane</keyword>
<evidence type="ECO:0000256" key="4">
    <source>
        <dbReference type="ARBA" id="ARBA00022723"/>
    </source>
</evidence>
<dbReference type="PANTHER" id="PTHR24305">
    <property type="entry name" value="CYTOCHROME P450"/>
    <property type="match status" value="1"/>
</dbReference>
<organism evidence="10 11">
    <name type="scientific">Fusarium venenatum</name>
    <dbReference type="NCBI Taxonomy" id="56646"/>
    <lineage>
        <taxon>Eukaryota</taxon>
        <taxon>Fungi</taxon>
        <taxon>Dikarya</taxon>
        <taxon>Ascomycota</taxon>
        <taxon>Pezizomycotina</taxon>
        <taxon>Sordariomycetes</taxon>
        <taxon>Hypocreomycetidae</taxon>
        <taxon>Hypocreales</taxon>
        <taxon>Nectriaceae</taxon>
        <taxon>Fusarium</taxon>
    </lineage>
</organism>
<evidence type="ECO:0000256" key="5">
    <source>
        <dbReference type="ARBA" id="ARBA00023004"/>
    </source>
</evidence>
<dbReference type="GO" id="GO:0020037">
    <property type="term" value="F:heme binding"/>
    <property type="evidence" value="ECO:0007669"/>
    <property type="project" value="InterPro"/>
</dbReference>
<dbReference type="SUPFAM" id="SSF48264">
    <property type="entry name" value="Cytochrome P450"/>
    <property type="match status" value="1"/>
</dbReference>
<evidence type="ECO:0000256" key="6">
    <source>
        <dbReference type="ARBA" id="ARBA00023033"/>
    </source>
</evidence>
<feature type="binding site" description="axial binding residue" evidence="7">
    <location>
        <position position="449"/>
    </location>
    <ligand>
        <name>heme</name>
        <dbReference type="ChEBI" id="CHEBI:30413"/>
    </ligand>
    <ligandPart>
        <name>Fe</name>
        <dbReference type="ChEBI" id="CHEBI:18248"/>
    </ligandPart>
</feature>
<dbReference type="PRINTS" id="PR00465">
    <property type="entry name" value="EP450IV"/>
</dbReference>
<protein>
    <recommendedName>
        <fullName evidence="12">Cytochrome P450</fullName>
    </recommendedName>
</protein>
<keyword evidence="3 7" id="KW-0349">Heme</keyword>
<keyword evidence="5 7" id="KW-0408">Iron</keyword>
<dbReference type="CDD" id="cd11062">
    <property type="entry name" value="CYP58-like"/>
    <property type="match status" value="1"/>
</dbReference>
<evidence type="ECO:0000256" key="2">
    <source>
        <dbReference type="ARBA" id="ARBA00010617"/>
    </source>
</evidence>
<evidence type="ECO:0000256" key="3">
    <source>
        <dbReference type="ARBA" id="ARBA00022617"/>
    </source>
</evidence>
<dbReference type="AlphaFoldDB" id="A0A2L2TI15"/>
<dbReference type="InterPro" id="IPR050121">
    <property type="entry name" value="Cytochrome_P450_monoxygenase"/>
</dbReference>
<evidence type="ECO:0000256" key="8">
    <source>
        <dbReference type="RuleBase" id="RU000461"/>
    </source>
</evidence>
<dbReference type="GO" id="GO:0016705">
    <property type="term" value="F:oxidoreductase activity, acting on paired donors, with incorporation or reduction of molecular oxygen"/>
    <property type="evidence" value="ECO:0007669"/>
    <property type="project" value="InterPro"/>
</dbReference>
<reference evidence="11" key="1">
    <citation type="submission" date="2014-10" db="EMBL/GenBank/DDBJ databases">
        <authorList>
            <person name="King R."/>
        </authorList>
    </citation>
    <scope>NUCLEOTIDE SEQUENCE [LARGE SCALE GENOMIC DNA]</scope>
    <source>
        <strain evidence="11">A3/5</strain>
    </source>
</reference>
<dbReference type="STRING" id="56646.A0A2L2TI15"/>
<comment type="cofactor">
    <cofactor evidence="1 7">
        <name>heme</name>
        <dbReference type="ChEBI" id="CHEBI:30413"/>
    </cofactor>
</comment>
<dbReference type="GO" id="GO:0005506">
    <property type="term" value="F:iron ion binding"/>
    <property type="evidence" value="ECO:0007669"/>
    <property type="project" value="InterPro"/>
</dbReference>
<keyword evidence="6 8" id="KW-0503">Monooxygenase</keyword>
<evidence type="ECO:0000256" key="1">
    <source>
        <dbReference type="ARBA" id="ARBA00001971"/>
    </source>
</evidence>
<dbReference type="Pfam" id="PF00067">
    <property type="entry name" value="p450"/>
    <property type="match status" value="1"/>
</dbReference>
<feature type="transmembrane region" description="Helical" evidence="9">
    <location>
        <begin position="21"/>
        <end position="42"/>
    </location>
</feature>
<dbReference type="InterPro" id="IPR001128">
    <property type="entry name" value="Cyt_P450"/>
</dbReference>
<dbReference type="PANTHER" id="PTHR24305:SF166">
    <property type="entry name" value="CYTOCHROME P450 12A4, MITOCHONDRIAL-RELATED"/>
    <property type="match status" value="1"/>
</dbReference>